<evidence type="ECO:0000256" key="4">
    <source>
        <dbReference type="PROSITE-ProRule" id="PRU00175"/>
    </source>
</evidence>
<dbReference type="Gene3D" id="1.25.10.10">
    <property type="entry name" value="Leucine-rich Repeat Variant"/>
    <property type="match status" value="1"/>
</dbReference>
<gene>
    <name evidence="9" type="ORF">FVE85_8120</name>
</gene>
<dbReference type="SMART" id="SM00220">
    <property type="entry name" value="S_TKc"/>
    <property type="match status" value="1"/>
</dbReference>
<dbReference type="InterPro" id="IPR006058">
    <property type="entry name" value="2Fe2S_fd_BS"/>
</dbReference>
<evidence type="ECO:0000256" key="2">
    <source>
        <dbReference type="ARBA" id="ARBA00022741"/>
    </source>
</evidence>
<feature type="region of interest" description="Disordered" evidence="6">
    <location>
        <begin position="431"/>
        <end position="480"/>
    </location>
</feature>
<dbReference type="Gene3D" id="3.30.40.10">
    <property type="entry name" value="Zinc/RING finger domain, C3HC4 (zinc finger)"/>
    <property type="match status" value="1"/>
</dbReference>
<dbReference type="InterPro" id="IPR001841">
    <property type="entry name" value="Znf_RING"/>
</dbReference>
<dbReference type="PANTHER" id="PTHR23257:SF963">
    <property type="entry name" value="AT08303P"/>
    <property type="match status" value="1"/>
</dbReference>
<dbReference type="SMART" id="SM00184">
    <property type="entry name" value="RING"/>
    <property type="match status" value="1"/>
</dbReference>
<keyword evidence="4" id="KW-0479">Metal-binding</keyword>
<feature type="binding site" evidence="5">
    <location>
        <position position="134"/>
    </location>
    <ligand>
        <name>ATP</name>
        <dbReference type="ChEBI" id="CHEBI:30616"/>
    </ligand>
</feature>
<feature type="region of interest" description="Disordered" evidence="6">
    <location>
        <begin position="513"/>
        <end position="537"/>
    </location>
</feature>
<dbReference type="InterPro" id="IPR013083">
    <property type="entry name" value="Znf_RING/FYVE/PHD"/>
</dbReference>
<evidence type="ECO:0000256" key="3">
    <source>
        <dbReference type="ARBA" id="ARBA00022840"/>
    </source>
</evidence>
<dbReference type="GO" id="GO:0005737">
    <property type="term" value="C:cytoplasm"/>
    <property type="evidence" value="ECO:0007669"/>
    <property type="project" value="TreeGrafter"/>
</dbReference>
<keyword evidence="9" id="KW-0418">Kinase</keyword>
<keyword evidence="4" id="KW-0862">Zinc</keyword>
<protein>
    <submittedName>
        <fullName evidence="9">Serine/threonine-protein kinase HT1</fullName>
    </submittedName>
</protein>
<proteinExistence type="predicted"/>
<dbReference type="InterPro" id="IPR017441">
    <property type="entry name" value="Protein_kinase_ATP_BS"/>
</dbReference>
<feature type="domain" description="Protein kinase" evidence="7">
    <location>
        <begin position="107"/>
        <end position="397"/>
    </location>
</feature>
<dbReference type="GO" id="GO:0005524">
    <property type="term" value="F:ATP binding"/>
    <property type="evidence" value="ECO:0007669"/>
    <property type="project" value="UniProtKB-UniRule"/>
</dbReference>
<dbReference type="Pfam" id="PF07714">
    <property type="entry name" value="PK_Tyr_Ser-Thr"/>
    <property type="match status" value="1"/>
</dbReference>
<dbReference type="PROSITE" id="PS00197">
    <property type="entry name" value="2FE2S_FER_1"/>
    <property type="match status" value="1"/>
</dbReference>
<keyword evidence="3 5" id="KW-0067">ATP-binding</keyword>
<keyword evidence="9" id="KW-0808">Transferase</keyword>
<dbReference type="SUPFAM" id="SSF48371">
    <property type="entry name" value="ARM repeat"/>
    <property type="match status" value="1"/>
</dbReference>
<dbReference type="InterPro" id="IPR011009">
    <property type="entry name" value="Kinase-like_dom_sf"/>
</dbReference>
<accession>A0A5J4YPH5</accession>
<dbReference type="PROSITE" id="PS00107">
    <property type="entry name" value="PROTEIN_KINASE_ATP"/>
    <property type="match status" value="1"/>
</dbReference>
<dbReference type="InterPro" id="IPR016024">
    <property type="entry name" value="ARM-type_fold"/>
</dbReference>
<comment type="caution">
    <text evidence="9">The sequence shown here is derived from an EMBL/GenBank/DDBJ whole genome shotgun (WGS) entry which is preliminary data.</text>
</comment>
<dbReference type="GO" id="GO:0007165">
    <property type="term" value="P:signal transduction"/>
    <property type="evidence" value="ECO:0007669"/>
    <property type="project" value="TreeGrafter"/>
</dbReference>
<dbReference type="AlphaFoldDB" id="A0A5J4YPH5"/>
<dbReference type="GO" id="GO:0004674">
    <property type="term" value="F:protein serine/threonine kinase activity"/>
    <property type="evidence" value="ECO:0007669"/>
    <property type="project" value="UniProtKB-KW"/>
</dbReference>
<dbReference type="PROSITE" id="PS00108">
    <property type="entry name" value="PROTEIN_KINASE_ST"/>
    <property type="match status" value="1"/>
</dbReference>
<reference evidence="10" key="1">
    <citation type="journal article" date="2019" name="Nat. Commun.">
        <title>Expansion of phycobilisome linker gene families in mesophilic red algae.</title>
        <authorList>
            <person name="Lee J."/>
            <person name="Kim D."/>
            <person name="Bhattacharya D."/>
            <person name="Yoon H.S."/>
        </authorList>
    </citation>
    <scope>NUCLEOTIDE SEQUENCE [LARGE SCALE GENOMIC DNA]</scope>
    <source>
        <strain evidence="10">CCMP 1328</strain>
    </source>
</reference>
<dbReference type="InterPro" id="IPR011989">
    <property type="entry name" value="ARM-like"/>
</dbReference>
<keyword evidence="4" id="KW-0863">Zinc-finger</keyword>
<feature type="domain" description="RING-type" evidence="8">
    <location>
        <begin position="3"/>
        <end position="44"/>
    </location>
</feature>
<keyword evidence="2 5" id="KW-0547">Nucleotide-binding</keyword>
<dbReference type="OMA" id="QKAACWA"/>
<dbReference type="PANTHER" id="PTHR23257">
    <property type="entry name" value="SERINE-THREONINE PROTEIN KINASE"/>
    <property type="match status" value="1"/>
</dbReference>
<feature type="compositionally biased region" description="Polar residues" evidence="6">
    <location>
        <begin position="442"/>
        <end position="452"/>
    </location>
</feature>
<dbReference type="GO" id="GO:0051537">
    <property type="term" value="F:2 iron, 2 sulfur cluster binding"/>
    <property type="evidence" value="ECO:0007669"/>
    <property type="project" value="InterPro"/>
</dbReference>
<evidence type="ECO:0000256" key="6">
    <source>
        <dbReference type="SAM" id="MobiDB-lite"/>
    </source>
</evidence>
<dbReference type="OrthoDB" id="4062651at2759"/>
<organism evidence="9 10">
    <name type="scientific">Porphyridium purpureum</name>
    <name type="common">Red alga</name>
    <name type="synonym">Porphyridium cruentum</name>
    <dbReference type="NCBI Taxonomy" id="35688"/>
    <lineage>
        <taxon>Eukaryota</taxon>
        <taxon>Rhodophyta</taxon>
        <taxon>Bangiophyceae</taxon>
        <taxon>Porphyridiales</taxon>
        <taxon>Porphyridiaceae</taxon>
        <taxon>Porphyridium</taxon>
    </lineage>
</organism>
<dbReference type="Proteomes" id="UP000324585">
    <property type="component" value="Unassembled WGS sequence"/>
</dbReference>
<evidence type="ECO:0000259" key="7">
    <source>
        <dbReference type="PROSITE" id="PS50011"/>
    </source>
</evidence>
<dbReference type="EMBL" id="VRMN01000009">
    <property type="protein sequence ID" value="KAA8492613.1"/>
    <property type="molecule type" value="Genomic_DNA"/>
</dbReference>
<dbReference type="GO" id="GO:0008270">
    <property type="term" value="F:zinc ion binding"/>
    <property type="evidence" value="ECO:0007669"/>
    <property type="project" value="UniProtKB-KW"/>
</dbReference>
<evidence type="ECO:0000313" key="9">
    <source>
        <dbReference type="EMBL" id="KAA8492613.1"/>
    </source>
</evidence>
<feature type="compositionally biased region" description="Low complexity" evidence="6">
    <location>
        <begin position="457"/>
        <end position="480"/>
    </location>
</feature>
<dbReference type="InterPro" id="IPR050167">
    <property type="entry name" value="Ser_Thr_protein_kinase"/>
</dbReference>
<dbReference type="Gene3D" id="1.10.510.10">
    <property type="entry name" value="Transferase(Phosphotransferase) domain 1"/>
    <property type="match status" value="1"/>
</dbReference>
<dbReference type="InterPro" id="IPR001245">
    <property type="entry name" value="Ser-Thr/Tyr_kinase_cat_dom"/>
</dbReference>
<dbReference type="InterPro" id="IPR000719">
    <property type="entry name" value="Prot_kinase_dom"/>
</dbReference>
<sequence>MECPICLEACDTTSRVPMISTVCGHGVCSVCSEELAGACCPECRLPLDKYVKNFAALKMIEEAVAAAALRAAQQTQQEQRMRMQQRQNSGTAAPACQVDLTRLRFTASPLNEIGSGSFGTVYHGYMDNQAVAIKLVHTLGGAASSAVLQIQREVDRYSRLRSPHVVHFYGTSLDDQGRILIITELMHGGSLRMALDEFQRCSNQRLPAACCLRIASQIARGLAYLHGAGFSHGDVKSGNVLLSDLLSPGGYNVATLRAKLADFGLSLDLTKLASGAPATVASGTSSEAAGTWAYLAPEQFDSSRQSDAQAKAADVFAFGILMYELISTRVPWKGIGLPELYVKVCVHGQRPGNPHVAVDAIPGLTNSLATLVDSCWQQKPENRPSMVTVSELLEQWEAEAARVQDPGEPQSMPEITKIPLNNAAATSRLYSSSQDVLPPRSLSGNVPVSTAPHNVVSPPQSSPSMSSGTRSRSQSNAVGLAAPAPAAAAATMTVLTPPMAQSRSLSGAAIATLPGRSTSTSNGHVDVDQRRASAGPSVRRAQEIAALSPEMIRNMSLDALLALVTTEQLPPVLAHTAVVSVRGIMSSSANKKTNNSKRISRAGSNRRLEDDLDRNALVAHLLSVGFLDMLWKNVLMPGSGMVTLCIDALDLCYLIVKEASDQDKAAFISVSGRAQELVQLMATHAGQVRVQISACSLMRTLVRANERVITLMVGACALEAVLRAMYLHKDSASLYSHALPSITYLVRGNGPAAARFGSIEGIPWVVYAKTHALDQAYICLCALLCDDSNAERTAKAIGGALLIEGLNSMDREMKSGLEAVSRLCNTAGSVRDLIRFDVGTALERILTKYRANGDVQRSCMRTIVCLARMLLEARLHLGACGCVESLVKSMEYHLKVSSIQEVACEAMRWLSSDKDTAMRLKNTKALKLAQAAAKRFPGNAVKVHVDVLHQNLNKRW</sequence>
<dbReference type="InterPro" id="IPR008271">
    <property type="entry name" value="Ser/Thr_kinase_AS"/>
</dbReference>
<dbReference type="SUPFAM" id="SSF57850">
    <property type="entry name" value="RING/U-box"/>
    <property type="match status" value="1"/>
</dbReference>
<name>A0A5J4YPH5_PORPP</name>
<dbReference type="PROSITE" id="PS50089">
    <property type="entry name" value="ZF_RING_2"/>
    <property type="match status" value="1"/>
</dbReference>
<evidence type="ECO:0000256" key="5">
    <source>
        <dbReference type="PROSITE-ProRule" id="PRU10141"/>
    </source>
</evidence>
<evidence type="ECO:0000313" key="10">
    <source>
        <dbReference type="Proteomes" id="UP000324585"/>
    </source>
</evidence>
<evidence type="ECO:0000259" key="8">
    <source>
        <dbReference type="PROSITE" id="PS50089"/>
    </source>
</evidence>
<keyword evidence="10" id="KW-1185">Reference proteome</keyword>
<dbReference type="SUPFAM" id="SSF56112">
    <property type="entry name" value="Protein kinase-like (PK-like)"/>
    <property type="match status" value="1"/>
</dbReference>
<keyword evidence="1" id="KW-0723">Serine/threonine-protein kinase</keyword>
<dbReference type="PROSITE" id="PS50011">
    <property type="entry name" value="PROTEIN_KINASE_DOM"/>
    <property type="match status" value="1"/>
</dbReference>
<evidence type="ECO:0000256" key="1">
    <source>
        <dbReference type="ARBA" id="ARBA00022527"/>
    </source>
</evidence>